<dbReference type="RefSeq" id="WP_208691923.1">
    <property type="nucleotide sequence ID" value="NZ_CP022198.1"/>
</dbReference>
<dbReference type="SUPFAM" id="SSF51905">
    <property type="entry name" value="FAD/NAD(P)-binding domain"/>
    <property type="match status" value="1"/>
</dbReference>
<dbReference type="InterPro" id="IPR002938">
    <property type="entry name" value="FAD-bd"/>
</dbReference>
<gene>
    <name evidence="9" type="ORF">CE139_19285</name>
</gene>
<evidence type="ECO:0000256" key="6">
    <source>
        <dbReference type="ARBA" id="ARBA00024806"/>
    </source>
</evidence>
<dbReference type="PANTHER" id="PTHR43004">
    <property type="entry name" value="TRK SYSTEM POTASSIUM UPTAKE PROTEIN"/>
    <property type="match status" value="1"/>
</dbReference>
<protein>
    <recommendedName>
        <fullName evidence="3">Alkyl hydroperoxide reductase subunit F</fullName>
    </recommendedName>
</protein>
<dbReference type="Pfam" id="PF01494">
    <property type="entry name" value="FAD_binding_3"/>
    <property type="match status" value="1"/>
</dbReference>
<dbReference type="SUPFAM" id="SSF52833">
    <property type="entry name" value="Thioredoxin-like"/>
    <property type="match status" value="1"/>
</dbReference>
<dbReference type="Pfam" id="PF07976">
    <property type="entry name" value="Phe_hydrox_dim"/>
    <property type="match status" value="1"/>
</dbReference>
<dbReference type="InterPro" id="IPR050641">
    <property type="entry name" value="RIFMO-like"/>
</dbReference>
<proteinExistence type="inferred from homology"/>
<evidence type="ECO:0000313" key="10">
    <source>
        <dbReference type="Proteomes" id="UP000250579"/>
    </source>
</evidence>
<sequence>MTNVSSTDVLICGAGAAGLTLAIGLARSGISFQLVEKAQTPFGGSRGKGIQPRTLEIFEDLGFVDRIAAVGGRYPNQRIYRPDGTHTDEAIFAEGKPAPDEPYGVPLMVMQGRTEQVMRERLAELGHQPHYGCALTGFAQDTEGVTANVIDQSGEHTIRARYLVGADGGRSFVRHALDTKFPGKTLGVRAVVADLRLSGLDRTIWHRFNEGNRASQLALCPLAGTDLFQLQAPISAEGEPDLSVAGLQAFITARIATGFDVIVHDVSWASAYIMNARLADSYRTGRIFLMGDAAHIHPPTGGQGLNTSVQDAYNLGWKLAAVLAGAPDALLNTYEEERRPIAAEMLGLSTGLLEAAKRGDMRRGREVQQLDLAYPTSSLAFEAPERHHSIFAGDRAPDAPLTGAAGREVRIFDLLKGPHWTLIGFMTDHATPPARPGLHIHRISSHGELIDTHGHFGKAYGIAEGTWVLVRPDGYLGAIVEADHFDELEGYLDQIGLTEGSSREEMLAVRSHLSEATAF</sequence>
<dbReference type="InterPro" id="IPR036249">
    <property type="entry name" value="Thioredoxin-like_sf"/>
</dbReference>
<dbReference type="InterPro" id="IPR012941">
    <property type="entry name" value="Phe_hydrox_C_dim_dom"/>
</dbReference>
<evidence type="ECO:0000256" key="2">
    <source>
        <dbReference type="ARBA" id="ARBA00007801"/>
    </source>
</evidence>
<dbReference type="Gene3D" id="3.40.30.120">
    <property type="match status" value="1"/>
</dbReference>
<comment type="similarity">
    <text evidence="2">Belongs to the PheA/TfdB FAD monooxygenase family.</text>
</comment>
<evidence type="ECO:0000313" key="9">
    <source>
        <dbReference type="EMBL" id="AXA67851.1"/>
    </source>
</evidence>
<comment type="cofactor">
    <cofactor evidence="1">
        <name>FAD</name>
        <dbReference type="ChEBI" id="CHEBI:57692"/>
    </cofactor>
</comment>
<dbReference type="AlphaFoldDB" id="A0A2Z5AEU8"/>
<dbReference type="Gene3D" id="3.50.50.60">
    <property type="entry name" value="FAD/NAD(P)-binding domain"/>
    <property type="match status" value="1"/>
</dbReference>
<dbReference type="NCBIfam" id="NF004832">
    <property type="entry name" value="PRK06184.1"/>
    <property type="match status" value="1"/>
</dbReference>
<accession>A0A2Z5AEU8</accession>
<dbReference type="InterPro" id="IPR036188">
    <property type="entry name" value="FAD/NAD-bd_sf"/>
</dbReference>
<dbReference type="EMBL" id="CP022198">
    <property type="protein sequence ID" value="AXA67851.1"/>
    <property type="molecule type" value="Genomic_DNA"/>
</dbReference>
<dbReference type="GO" id="GO:0071949">
    <property type="term" value="F:FAD binding"/>
    <property type="evidence" value="ECO:0007669"/>
    <property type="project" value="InterPro"/>
</dbReference>
<dbReference type="Proteomes" id="UP000250579">
    <property type="component" value="Chromosome"/>
</dbReference>
<dbReference type="GO" id="GO:0016709">
    <property type="term" value="F:oxidoreductase activity, acting on paired donors, with incorporation or reduction of molecular oxygen, NAD(P)H as one donor, and incorporation of one atom of oxygen"/>
    <property type="evidence" value="ECO:0007669"/>
    <property type="project" value="UniProtKB-ARBA"/>
</dbReference>
<feature type="domain" description="FAD-binding" evidence="7">
    <location>
        <begin position="7"/>
        <end position="346"/>
    </location>
</feature>
<feature type="domain" description="Phenol hydroxylase-like C-terminal dimerisation" evidence="8">
    <location>
        <begin position="451"/>
        <end position="495"/>
    </location>
</feature>
<evidence type="ECO:0000259" key="7">
    <source>
        <dbReference type="Pfam" id="PF01494"/>
    </source>
</evidence>
<dbReference type="PANTHER" id="PTHR43004:SF19">
    <property type="entry name" value="BINDING MONOOXYGENASE, PUTATIVE (JCVI)-RELATED"/>
    <property type="match status" value="1"/>
</dbReference>
<evidence type="ECO:0000256" key="4">
    <source>
        <dbReference type="ARBA" id="ARBA00022630"/>
    </source>
</evidence>
<evidence type="ECO:0000256" key="1">
    <source>
        <dbReference type="ARBA" id="ARBA00001974"/>
    </source>
</evidence>
<dbReference type="Gene3D" id="3.30.70.2450">
    <property type="match status" value="1"/>
</dbReference>
<evidence type="ECO:0000259" key="8">
    <source>
        <dbReference type="Pfam" id="PF07976"/>
    </source>
</evidence>
<organism evidence="9 10">
    <name type="scientific">Pseudomonas oryzihabitans</name>
    <dbReference type="NCBI Taxonomy" id="47885"/>
    <lineage>
        <taxon>Bacteria</taxon>
        <taxon>Pseudomonadati</taxon>
        <taxon>Pseudomonadota</taxon>
        <taxon>Gammaproteobacteria</taxon>
        <taxon>Pseudomonadales</taxon>
        <taxon>Pseudomonadaceae</taxon>
        <taxon>Pseudomonas</taxon>
    </lineage>
</organism>
<keyword evidence="4" id="KW-0285">Flavoprotein</keyword>
<evidence type="ECO:0000256" key="5">
    <source>
        <dbReference type="ARBA" id="ARBA00022827"/>
    </source>
</evidence>
<keyword evidence="5" id="KW-0274">FAD</keyword>
<comment type="function">
    <text evidence="6">Serves to protect the cell against DNA damage by alkyl hydroperoxides. It can use either NADH or NADPH as electron donor for direct reduction of redox dyes or of alkyl hydroperoxides when combined with the AhpC protein.</text>
</comment>
<name>A0A2Z5AEU8_9PSED</name>
<reference evidence="9 10" key="1">
    <citation type="submission" date="2017-06" db="EMBL/GenBank/DDBJ databases">
        <title>Evolution towards high GC content and high-temperature stress adaptation in endophytic Pseudomonas oryzihabitans impacted its plant-growth promoting traits.</title>
        <authorList>
            <person name="Nascimento F.X."/>
        </authorList>
    </citation>
    <scope>NUCLEOTIDE SEQUENCE [LARGE SCALE GENOMIC DNA]</scope>
    <source>
        <strain evidence="9 10">MS8</strain>
    </source>
</reference>
<dbReference type="PRINTS" id="PR00420">
    <property type="entry name" value="RNGMNOXGNASE"/>
</dbReference>
<evidence type="ECO:0000256" key="3">
    <source>
        <dbReference type="ARBA" id="ARBA00020059"/>
    </source>
</evidence>